<dbReference type="Pfam" id="PF00102">
    <property type="entry name" value="Y_phosphatase"/>
    <property type="match status" value="2"/>
</dbReference>
<dbReference type="SMART" id="SM00404">
    <property type="entry name" value="PTPc_motif"/>
    <property type="match status" value="2"/>
</dbReference>
<dbReference type="EC" id="3.1.3.48" evidence="2"/>
<dbReference type="PROSITE" id="PS00383">
    <property type="entry name" value="TYR_PHOSPHATASE_1"/>
    <property type="match status" value="1"/>
</dbReference>
<dbReference type="SUPFAM" id="SSF52799">
    <property type="entry name" value="(Phosphotyrosine protein) phosphatases II"/>
    <property type="match status" value="2"/>
</dbReference>
<comment type="similarity">
    <text evidence="1">Belongs to the protein-tyrosine phosphatase family.</text>
</comment>
<feature type="signal peptide" evidence="8">
    <location>
        <begin position="1"/>
        <end position="21"/>
    </location>
</feature>
<feature type="domain" description="Tyrosine specific protein phosphatases" evidence="10">
    <location>
        <begin position="813"/>
        <end position="882"/>
    </location>
</feature>
<dbReference type="Gene3D" id="3.90.190.10">
    <property type="entry name" value="Protein tyrosine phosphatase superfamily"/>
    <property type="match status" value="2"/>
</dbReference>
<keyword evidence="7" id="KW-1133">Transmembrane helix</keyword>
<dbReference type="SMART" id="SM00194">
    <property type="entry name" value="PTPc"/>
    <property type="match status" value="2"/>
</dbReference>
<feature type="region of interest" description="Disordered" evidence="6">
    <location>
        <begin position="566"/>
        <end position="603"/>
    </location>
</feature>
<dbReference type="SMART" id="SM00181">
    <property type="entry name" value="EGF"/>
    <property type="match status" value="3"/>
</dbReference>
<dbReference type="Gene3D" id="2.60.120.260">
    <property type="entry name" value="Galactose-binding domain-like"/>
    <property type="match status" value="1"/>
</dbReference>
<sequence length="1324" mass="146058">MFFSLARTVAAILILLTPITAQCYTNGRVMRNSGCRYKCHCEGDEACDRNTGACQGKCDPQWFGPACQYASLIFAPSEQLAWLTDNDDRTCNDGSRPVQSITVGLDTPQRLSWIRVVVNEKDHLRQFQLTYRTDSSQELSCPGGQSAKVNNLTLDISCPSVEVVSELKLSGSGITALCSLYISGGRNVALGQSTAQSARFGNWYSRNAVDGDPGVPDSKVPELEETCTHTPSSEPDGRWNVTLSNAAVVFRIVIYNRREPSRHDCCEYRLIGFTLEAFKQTSTKVFTYTDPNPTAQSIYTVIVPANITDPINIIKISKSSTSPILSLCEVLVFGETACPSGKFGLECERDCNCVDRQDSCFVSTGGCPSGCAAGYTGEDCYTPCSRGSYGVDCNRTCSEHCKGNGNDCRADTGHCTRCEAGYIPPLCDDQCPEKTFGQDCKENCSSACRDGLCHHETGVCNRCPPGYIGDFCDQVCSVYMFGDGCSQNCSVHCLDQLCNHQTGICDNCTMGRKGEYCEVEITAAQSGEGGDDTAVIGAIVGTILGVIIVTIIVIFFVWRHRRNGSEDKRSVNHETSAATTSSNSSTPTRPWRPNAEAKAAISTEEGPDSIYSNVLPGNTAVAVEDLRSYLHNHASDTFLKDQFESVPMANSYSQHEGVSAQPSKKNRYKNILPYDHSRVLLQVDADKKHEDYINASFVKGYNTEASFIASQAPNNVILHDFVRMLWEKQVDRVVMLTNLIEDRKIKCTMYWPEDEEVTFGEIKVKLLTTKVFAEYTIRQMQLSKNAESPRTLTQFHFTAWPDKSVPDSPWGLVDFQQRVMASPGSGPLLVHCSAGVGRTGTFIALCHLLQEAEATGKMDFLSTLWRLRQDRMQMIQTLDQYKFLHRAALVGHMAAGTSIPVRDISERLKKLESQKNNGYRQGFEALSAVCVEDISESTQTPDDKDDEYENSRTAINKQKNRLNNILPKDAYMPELMCEVKTMGKYINAVLVPSLTKTRHNILTQLPLPSTVTDFWRLVTQYNVGLVVAFQADLRHTDETIGEFLPSSESEPMRGALFDIHATNKEEHRLWQELSVTVSKKKKTLLGNSAEQHLVTCLLCKNSTLDPETVVEYLKKVKLCKPGDQSRTLYMCRNGADQCGLMCVQSILLDKLEADQCLTVPLVVGAIKAIRPQVIPTVDEYMCLYQVLRLTHEASNVYGNLENANTQQPNRDASIKKAASSSHANPAFQQEEPDTLLKSDANINNTVSKEKPGIPKPQTGPVPSTRKQASNKPTESPLATATAAKNPVGDDDVVVNVAGGEDTHIEMSSGDPAKEHSRDIEYANM</sequence>
<dbReference type="GO" id="GO:0008045">
    <property type="term" value="P:motor neuron axon guidance"/>
    <property type="evidence" value="ECO:0007669"/>
    <property type="project" value="TreeGrafter"/>
</dbReference>
<feature type="transmembrane region" description="Helical" evidence="7">
    <location>
        <begin position="534"/>
        <end position="558"/>
    </location>
</feature>
<dbReference type="PROSITE" id="PS50056">
    <property type="entry name" value="TYR_PHOSPHATASE_2"/>
    <property type="match status" value="2"/>
</dbReference>
<dbReference type="GO" id="GO:0004725">
    <property type="term" value="F:protein tyrosine phosphatase activity"/>
    <property type="evidence" value="ECO:0007669"/>
    <property type="project" value="UniProtKB-EC"/>
</dbReference>
<dbReference type="InterPro" id="IPR000742">
    <property type="entry name" value="EGF"/>
</dbReference>
<comment type="catalytic activity">
    <reaction evidence="5">
        <text>O-phospho-L-tyrosyl-[protein] + H2O = L-tyrosyl-[protein] + phosphate</text>
        <dbReference type="Rhea" id="RHEA:10684"/>
        <dbReference type="Rhea" id="RHEA-COMP:10136"/>
        <dbReference type="Rhea" id="RHEA-COMP:20101"/>
        <dbReference type="ChEBI" id="CHEBI:15377"/>
        <dbReference type="ChEBI" id="CHEBI:43474"/>
        <dbReference type="ChEBI" id="CHEBI:46858"/>
        <dbReference type="ChEBI" id="CHEBI:61978"/>
        <dbReference type="EC" id="3.1.3.48"/>
    </reaction>
</comment>
<keyword evidence="8" id="KW-0732">Signal</keyword>
<dbReference type="Proteomes" id="UP000735302">
    <property type="component" value="Unassembled WGS sequence"/>
</dbReference>
<feature type="region of interest" description="Disordered" evidence="6">
    <location>
        <begin position="1201"/>
        <end position="1324"/>
    </location>
</feature>
<feature type="domain" description="Tyrosine-protein phosphatase" evidence="9">
    <location>
        <begin position="919"/>
        <end position="1190"/>
    </location>
</feature>
<dbReference type="CDD" id="cd00047">
    <property type="entry name" value="PTPc"/>
    <property type="match status" value="1"/>
</dbReference>
<feature type="compositionally biased region" description="Polar residues" evidence="6">
    <location>
        <begin position="1201"/>
        <end position="1210"/>
    </location>
</feature>
<keyword evidence="12" id="KW-1185">Reference proteome</keyword>
<keyword evidence="7" id="KW-0812">Transmembrane</keyword>
<dbReference type="InterPro" id="IPR000387">
    <property type="entry name" value="Tyr_Pase_dom"/>
</dbReference>
<dbReference type="PANTHER" id="PTHR19134:SF562">
    <property type="entry name" value="PROTEIN-TYROSINE-PHOSPHATASE"/>
    <property type="match status" value="1"/>
</dbReference>
<proteinExistence type="inferred from homology"/>
<reference evidence="11 12" key="1">
    <citation type="journal article" date="2021" name="Elife">
        <title>Chloroplast acquisition without the gene transfer in kleptoplastic sea slugs, Plakobranchus ocellatus.</title>
        <authorList>
            <person name="Maeda T."/>
            <person name="Takahashi S."/>
            <person name="Yoshida T."/>
            <person name="Shimamura S."/>
            <person name="Takaki Y."/>
            <person name="Nagai Y."/>
            <person name="Toyoda A."/>
            <person name="Suzuki Y."/>
            <person name="Arimoto A."/>
            <person name="Ishii H."/>
            <person name="Satoh N."/>
            <person name="Nishiyama T."/>
            <person name="Hasebe M."/>
            <person name="Maruyama T."/>
            <person name="Minagawa J."/>
            <person name="Obokata J."/>
            <person name="Shigenobu S."/>
        </authorList>
    </citation>
    <scope>NUCLEOTIDE SEQUENCE [LARGE SCALE GENOMIC DNA]</scope>
</reference>
<dbReference type="InterPro" id="IPR050348">
    <property type="entry name" value="Protein-Tyr_Phosphatase"/>
</dbReference>
<feature type="compositionally biased region" description="Low complexity" evidence="6">
    <location>
        <begin position="575"/>
        <end position="588"/>
    </location>
</feature>
<dbReference type="InterPro" id="IPR029021">
    <property type="entry name" value="Prot-tyrosine_phosphatase-like"/>
</dbReference>
<evidence type="ECO:0000256" key="2">
    <source>
        <dbReference type="ARBA" id="ARBA00013064"/>
    </source>
</evidence>
<evidence type="ECO:0000256" key="3">
    <source>
        <dbReference type="ARBA" id="ARBA00022801"/>
    </source>
</evidence>
<evidence type="ECO:0000256" key="7">
    <source>
        <dbReference type="SAM" id="Phobius"/>
    </source>
</evidence>
<dbReference type="InterPro" id="IPR003595">
    <property type="entry name" value="Tyr_Pase_cat"/>
</dbReference>
<feature type="compositionally biased region" description="Polar residues" evidence="6">
    <location>
        <begin position="1260"/>
        <end position="1278"/>
    </location>
</feature>
<evidence type="ECO:0000256" key="1">
    <source>
        <dbReference type="ARBA" id="ARBA00009580"/>
    </source>
</evidence>
<evidence type="ECO:0000256" key="5">
    <source>
        <dbReference type="ARBA" id="ARBA00051722"/>
    </source>
</evidence>
<keyword evidence="11" id="KW-0675">Receptor</keyword>
<keyword evidence="4" id="KW-0904">Protein phosphatase</keyword>
<dbReference type="InterPro" id="IPR016130">
    <property type="entry name" value="Tyr_Pase_AS"/>
</dbReference>
<dbReference type="SUPFAM" id="SSF49785">
    <property type="entry name" value="Galactose-binding domain-like"/>
    <property type="match status" value="1"/>
</dbReference>
<dbReference type="Pfam" id="PF22633">
    <property type="entry name" value="F5_F8_type_C_2"/>
    <property type="match status" value="1"/>
</dbReference>
<accession>A0AAV4AVG4</accession>
<feature type="domain" description="Tyrosine-protein phosphatase" evidence="9">
    <location>
        <begin position="639"/>
        <end position="891"/>
    </location>
</feature>
<evidence type="ECO:0000313" key="11">
    <source>
        <dbReference type="EMBL" id="GFO10937.1"/>
    </source>
</evidence>
<evidence type="ECO:0000259" key="9">
    <source>
        <dbReference type="PROSITE" id="PS50055"/>
    </source>
</evidence>
<evidence type="ECO:0000256" key="4">
    <source>
        <dbReference type="ARBA" id="ARBA00022912"/>
    </source>
</evidence>
<dbReference type="PROSITE" id="PS50055">
    <property type="entry name" value="TYR_PHOSPHATASE_PTP"/>
    <property type="match status" value="2"/>
</dbReference>
<feature type="chain" id="PRO_5043988426" description="protein-tyrosine-phosphatase" evidence="8">
    <location>
        <begin position="22"/>
        <end position="1324"/>
    </location>
</feature>
<dbReference type="EMBL" id="BLXT01004211">
    <property type="protein sequence ID" value="GFO10937.1"/>
    <property type="molecule type" value="Genomic_DNA"/>
</dbReference>
<evidence type="ECO:0000256" key="8">
    <source>
        <dbReference type="SAM" id="SignalP"/>
    </source>
</evidence>
<feature type="compositionally biased region" description="Basic and acidic residues" evidence="6">
    <location>
        <begin position="1311"/>
        <end position="1324"/>
    </location>
</feature>
<organism evidence="11 12">
    <name type="scientific">Plakobranchus ocellatus</name>
    <dbReference type="NCBI Taxonomy" id="259542"/>
    <lineage>
        <taxon>Eukaryota</taxon>
        <taxon>Metazoa</taxon>
        <taxon>Spiralia</taxon>
        <taxon>Lophotrochozoa</taxon>
        <taxon>Mollusca</taxon>
        <taxon>Gastropoda</taxon>
        <taxon>Heterobranchia</taxon>
        <taxon>Euthyneura</taxon>
        <taxon>Panpulmonata</taxon>
        <taxon>Sacoglossa</taxon>
        <taxon>Placobranchoidea</taxon>
        <taxon>Plakobranchidae</taxon>
        <taxon>Plakobranchus</taxon>
    </lineage>
</organism>
<gene>
    <name evidence="11" type="ORF">PoB_003744200</name>
</gene>
<evidence type="ECO:0000259" key="10">
    <source>
        <dbReference type="PROSITE" id="PS50056"/>
    </source>
</evidence>
<keyword evidence="7" id="KW-0472">Membrane</keyword>
<evidence type="ECO:0000313" key="12">
    <source>
        <dbReference type="Proteomes" id="UP000735302"/>
    </source>
</evidence>
<name>A0AAV4AVG4_9GAST</name>
<dbReference type="Gene3D" id="2.170.300.10">
    <property type="entry name" value="Tie2 ligand-binding domain superfamily"/>
    <property type="match status" value="1"/>
</dbReference>
<evidence type="ECO:0000256" key="6">
    <source>
        <dbReference type="SAM" id="MobiDB-lite"/>
    </source>
</evidence>
<dbReference type="InterPro" id="IPR008979">
    <property type="entry name" value="Galactose-bd-like_sf"/>
</dbReference>
<dbReference type="FunFam" id="3.90.190.10:FF:000102">
    <property type="entry name" value="Receptor-type tyrosine-protein phosphatase"/>
    <property type="match status" value="1"/>
</dbReference>
<dbReference type="InterPro" id="IPR000242">
    <property type="entry name" value="PTP_cat"/>
</dbReference>
<feature type="region of interest" description="Disordered" evidence="6">
    <location>
        <begin position="214"/>
        <end position="236"/>
    </location>
</feature>
<keyword evidence="3" id="KW-0378">Hydrolase</keyword>
<dbReference type="PRINTS" id="PR00700">
    <property type="entry name" value="PRTYPHPHTASE"/>
</dbReference>
<comment type="caution">
    <text evidence="11">The sequence shown here is derived from an EMBL/GenBank/DDBJ whole genome shotgun (WGS) entry which is preliminary data.</text>
</comment>
<protein>
    <recommendedName>
        <fullName evidence="2">protein-tyrosine-phosphatase</fullName>
        <ecNumber evidence="2">3.1.3.48</ecNumber>
    </recommendedName>
</protein>
<feature type="domain" description="Tyrosine specific protein phosphatases" evidence="10">
    <location>
        <begin position="1110"/>
        <end position="1181"/>
    </location>
</feature>
<dbReference type="PANTHER" id="PTHR19134">
    <property type="entry name" value="RECEPTOR-TYPE TYROSINE-PROTEIN PHOSPHATASE"/>
    <property type="match status" value="1"/>
</dbReference>